<dbReference type="EMBL" id="LT552047">
    <property type="protein sequence ID" value="SAL98009.1"/>
    <property type="molecule type" value="Genomic_DNA"/>
</dbReference>
<dbReference type="Proteomes" id="UP000078561">
    <property type="component" value="Unassembled WGS sequence"/>
</dbReference>
<name>A0A163KSJ5_ABSGL</name>
<reference evidence="2" key="1">
    <citation type="submission" date="2016-04" db="EMBL/GenBank/DDBJ databases">
        <authorList>
            <person name="Evans L.H."/>
            <person name="Alamgir A."/>
            <person name="Owens N."/>
            <person name="Weber N.D."/>
            <person name="Virtaneva K."/>
            <person name="Barbian K."/>
            <person name="Babar A."/>
            <person name="Rosenke K."/>
        </authorList>
    </citation>
    <scope>NUCLEOTIDE SEQUENCE [LARGE SCALE GENOMIC DNA]</scope>
    <source>
        <strain evidence="2">CBS 101.48</strain>
    </source>
</reference>
<keyword evidence="3" id="KW-1185">Reference proteome</keyword>
<keyword evidence="1" id="KW-0732">Signal</keyword>
<evidence type="ECO:0000256" key="1">
    <source>
        <dbReference type="SAM" id="SignalP"/>
    </source>
</evidence>
<dbReference type="InParanoid" id="A0A163KSJ5"/>
<feature type="chain" id="PRO_5007843808" evidence="1">
    <location>
        <begin position="22"/>
        <end position="148"/>
    </location>
</feature>
<dbReference type="AlphaFoldDB" id="A0A163KSJ5"/>
<accession>A0A163KSJ5</accession>
<gene>
    <name evidence="2" type="primary">ABSGL_03536.1 scaffold 4609</name>
</gene>
<sequence>MYSGSFILWLVYLLLANPGKQKQVMWDAPSTLTSLGMPFNSYSALKKFISAYSMKSFVITVQDHYSGCLQVFALKNPSYALFNHRSNNGWDTDNVSGQAEFYQHYLTAHQLVISTVKPGTGPISIIPIRHVNSMGLWRLIVTQGVPRK</sequence>
<protein>
    <submittedName>
        <fullName evidence="2">Uncharacterized protein</fullName>
    </submittedName>
</protein>
<evidence type="ECO:0000313" key="2">
    <source>
        <dbReference type="EMBL" id="SAL98009.1"/>
    </source>
</evidence>
<feature type="signal peptide" evidence="1">
    <location>
        <begin position="1"/>
        <end position="21"/>
    </location>
</feature>
<proteinExistence type="predicted"/>
<evidence type="ECO:0000313" key="3">
    <source>
        <dbReference type="Proteomes" id="UP000078561"/>
    </source>
</evidence>
<organism evidence="2">
    <name type="scientific">Absidia glauca</name>
    <name type="common">Pin mould</name>
    <dbReference type="NCBI Taxonomy" id="4829"/>
    <lineage>
        <taxon>Eukaryota</taxon>
        <taxon>Fungi</taxon>
        <taxon>Fungi incertae sedis</taxon>
        <taxon>Mucoromycota</taxon>
        <taxon>Mucoromycotina</taxon>
        <taxon>Mucoromycetes</taxon>
        <taxon>Mucorales</taxon>
        <taxon>Cunninghamellaceae</taxon>
        <taxon>Absidia</taxon>
    </lineage>
</organism>